<evidence type="ECO:0000313" key="4">
    <source>
        <dbReference type="RefSeq" id="XP_030375879.1"/>
    </source>
</evidence>
<evidence type="ECO:0000313" key="3">
    <source>
        <dbReference type="RefSeq" id="XP_030375878.1"/>
    </source>
</evidence>
<dbReference type="InterPro" id="IPR001611">
    <property type="entry name" value="Leu-rich_rpt"/>
</dbReference>
<dbReference type="GeneID" id="115625112"/>
<dbReference type="InterPro" id="IPR026212">
    <property type="entry name" value="Cep78"/>
</dbReference>
<dbReference type="SUPFAM" id="SSF52047">
    <property type="entry name" value="RNI-like"/>
    <property type="match status" value="1"/>
</dbReference>
<dbReference type="OrthoDB" id="78308at2759"/>
<dbReference type="GO" id="GO:0044782">
    <property type="term" value="P:cilium organization"/>
    <property type="evidence" value="ECO:0007669"/>
    <property type="project" value="TreeGrafter"/>
</dbReference>
<dbReference type="Gene3D" id="3.80.10.10">
    <property type="entry name" value="Ribonuclease Inhibitor"/>
    <property type="match status" value="2"/>
</dbReference>
<evidence type="ECO:0000313" key="2">
    <source>
        <dbReference type="Proteomes" id="UP000504634"/>
    </source>
</evidence>
<dbReference type="GO" id="GO:0005813">
    <property type="term" value="C:centrosome"/>
    <property type="evidence" value="ECO:0007669"/>
    <property type="project" value="TreeGrafter"/>
</dbReference>
<evidence type="ECO:0000256" key="1">
    <source>
        <dbReference type="SAM" id="MobiDB-lite"/>
    </source>
</evidence>
<organism evidence="2 4">
    <name type="scientific">Drosophila lebanonensis</name>
    <name type="common">Fruit fly</name>
    <name type="synonym">Scaptodrosophila lebanonensis</name>
    <dbReference type="NCBI Taxonomy" id="7225"/>
    <lineage>
        <taxon>Eukaryota</taxon>
        <taxon>Metazoa</taxon>
        <taxon>Ecdysozoa</taxon>
        <taxon>Arthropoda</taxon>
        <taxon>Hexapoda</taxon>
        <taxon>Insecta</taxon>
        <taxon>Pterygota</taxon>
        <taxon>Neoptera</taxon>
        <taxon>Endopterygota</taxon>
        <taxon>Diptera</taxon>
        <taxon>Brachycera</taxon>
        <taxon>Muscomorpha</taxon>
        <taxon>Ephydroidea</taxon>
        <taxon>Drosophilidae</taxon>
        <taxon>Scaptodrosophila</taxon>
    </lineage>
</organism>
<feature type="region of interest" description="Disordered" evidence="1">
    <location>
        <begin position="522"/>
        <end position="549"/>
    </location>
</feature>
<feature type="region of interest" description="Disordered" evidence="1">
    <location>
        <begin position="1"/>
        <end position="20"/>
    </location>
</feature>
<dbReference type="PANTHER" id="PTHR24110">
    <property type="entry name" value="CENTROSOMAL PROTEIN OF 78 KDA"/>
    <property type="match status" value="1"/>
</dbReference>
<feature type="region of interest" description="Disordered" evidence="1">
    <location>
        <begin position="700"/>
        <end position="733"/>
    </location>
</feature>
<dbReference type="AlphaFoldDB" id="A0A6J2TIN5"/>
<dbReference type="PRINTS" id="PR02062">
    <property type="entry name" value="CENTROSOME78"/>
</dbReference>
<dbReference type="GO" id="GO:0036064">
    <property type="term" value="C:ciliary basal body"/>
    <property type="evidence" value="ECO:0007669"/>
    <property type="project" value="TreeGrafter"/>
</dbReference>
<feature type="compositionally biased region" description="Basic and acidic residues" evidence="1">
    <location>
        <begin position="534"/>
        <end position="549"/>
    </location>
</feature>
<sequence length="836" mass="95108">MSMARAAIRNGPGRGRDSARKGSIVLNVPPLIKKSKCRSFHFRYLELCRAKNLTPLPDIRSKSNPTTILDLYGDKLGVSEWLLIIEALQYDQVLQSLAVRMRRSHVNNVVEPIDTEKRARLYRQKPVIYTRFIFGGLVEAISSCVEFNKNLTVLKLEGLPLQDKYIEYIAKALASNDRLKELSFHKSYIGDKGCESVCNTVKYLNCVEKFDLSDCNISNKGAEFVADMIKMQKITRFTEGWEKSLRYRTVDINSISGLRTLNMANNPEMGDEGLRLIAEVLKEDAWVKTIDMENCGLTDRGANIVLDCLDLNNAITDFNIRNNDGISKFLQRSVRDHLGQEDDEKLQEPQYDLSGINGLHSLPKNKKYTVSQLLLHTKTLEEQLSFERMLRKKAEKLNEKLNHQLISFENNLVPDKVVDSKDNPCGYVIVHNESLQSVMKDTQNYRQTHFNRLVNSTVTSPDATPRSEMVTLRKEEMLEANADQLPAEGSCQSETDTMSMAVAAATDVPRKVLKVRKVRSEMKYVEPNGQNNSKKHESKSDHEFANERDFKLNPKVHFESNIGDTVMVNNLEKRRHGGGAGDGNSVSAIPYALGQQHRYQGEDIGDGIAKTLLKKHDNYMASASPEPDMGDSCMHRGNISYERGYIGDGVNINETQKLHNSENKNRNNYHNYNETDYQNKNGQMSQNTIELERNGTNKFSKKRHKNNLLPDFNRDDHNPQIRGEISSKRGNKTPNQEAYLQTVNDLNVDSYMNKSLEELDDTSLDSTLVNSDSELGATLRDQSQKYGPMKVFMRRKKSDLTSCEVDLQEEDNEDTQQILSPSAVYMELQRKKTDRT</sequence>
<keyword evidence="2" id="KW-1185">Reference proteome</keyword>
<gene>
    <name evidence="3 4" type="primary">LOC115625112</name>
</gene>
<reference evidence="3 4" key="1">
    <citation type="submission" date="2025-04" db="UniProtKB">
        <authorList>
            <consortium name="RefSeq"/>
        </authorList>
    </citation>
    <scope>IDENTIFICATION</scope>
    <source>
        <strain evidence="3 4">11010-0011.00</strain>
        <tissue evidence="3 4">Whole body</tissue>
    </source>
</reference>
<dbReference type="RefSeq" id="XP_030375879.1">
    <property type="nucleotide sequence ID" value="XM_030520019.1"/>
</dbReference>
<dbReference type="Pfam" id="PF13516">
    <property type="entry name" value="LRR_6"/>
    <property type="match status" value="2"/>
</dbReference>
<dbReference type="SMART" id="SM00368">
    <property type="entry name" value="LRR_RI"/>
    <property type="match status" value="5"/>
</dbReference>
<dbReference type="Proteomes" id="UP000504634">
    <property type="component" value="Unplaced"/>
</dbReference>
<proteinExistence type="predicted"/>
<accession>A0A6J2TIN5</accession>
<dbReference type="PANTHER" id="PTHR24110:SF3">
    <property type="entry name" value="CENTROSOMAL PROTEIN OF 78 KDA"/>
    <property type="match status" value="1"/>
</dbReference>
<name>A0A6J2TIN5_DROLE</name>
<dbReference type="RefSeq" id="XP_030375878.1">
    <property type="nucleotide sequence ID" value="XM_030520018.1"/>
</dbReference>
<protein>
    <submittedName>
        <fullName evidence="3 4">Protein Cep78 homolog</fullName>
    </submittedName>
</protein>
<dbReference type="FunFam" id="3.80.10.10:FF:000933">
    <property type="entry name" value="RNI-like superfamily protein"/>
    <property type="match status" value="1"/>
</dbReference>
<dbReference type="InterPro" id="IPR032675">
    <property type="entry name" value="LRR_dom_sf"/>
</dbReference>